<evidence type="ECO:0000313" key="2">
    <source>
        <dbReference type="WBParaSite" id="MCU_009634-RA"/>
    </source>
</evidence>
<accession>A0A5K3FMG4</accession>
<dbReference type="WBParaSite" id="MCU_009634-RA">
    <property type="protein sequence ID" value="MCU_009634-RA"/>
    <property type="gene ID" value="MCU_009634"/>
</dbReference>
<organism evidence="2">
    <name type="scientific">Mesocestoides corti</name>
    <name type="common">Flatworm</name>
    <dbReference type="NCBI Taxonomy" id="53468"/>
    <lineage>
        <taxon>Eukaryota</taxon>
        <taxon>Metazoa</taxon>
        <taxon>Spiralia</taxon>
        <taxon>Lophotrochozoa</taxon>
        <taxon>Platyhelminthes</taxon>
        <taxon>Cestoda</taxon>
        <taxon>Eucestoda</taxon>
        <taxon>Cyclophyllidea</taxon>
        <taxon>Mesocestoididae</taxon>
        <taxon>Mesocestoides</taxon>
    </lineage>
</organism>
<name>A0A5K3FMG4_MESCO</name>
<evidence type="ECO:0000256" key="1">
    <source>
        <dbReference type="SAM" id="MobiDB-lite"/>
    </source>
</evidence>
<dbReference type="AlphaFoldDB" id="A0A5K3FMG4"/>
<feature type="region of interest" description="Disordered" evidence="1">
    <location>
        <begin position="48"/>
        <end position="91"/>
    </location>
</feature>
<reference evidence="2" key="1">
    <citation type="submission" date="2019-11" db="UniProtKB">
        <authorList>
            <consortium name="WormBaseParasite"/>
        </authorList>
    </citation>
    <scope>IDENTIFICATION</scope>
</reference>
<sequence length="91" mass="10030">MCVDAGKRECVPARKHADCTNFPFTHVRTHARTHHRFDLRLPTCQSTTSALRTRFTPPPPPSPPSPPSTASMTASCQLRNANVGDSTDCQR</sequence>
<proteinExistence type="predicted"/>
<feature type="compositionally biased region" description="Polar residues" evidence="1">
    <location>
        <begin position="69"/>
        <end position="91"/>
    </location>
</feature>
<protein>
    <submittedName>
        <fullName evidence="2">Uncharacterized protein</fullName>
    </submittedName>
</protein>
<feature type="compositionally biased region" description="Pro residues" evidence="1">
    <location>
        <begin position="56"/>
        <end position="67"/>
    </location>
</feature>